<keyword evidence="2" id="KW-1185">Reference proteome</keyword>
<accession>A0ABR0CSR5</accession>
<evidence type="ECO:0000313" key="2">
    <source>
        <dbReference type="Proteomes" id="UP001291926"/>
    </source>
</evidence>
<dbReference type="Proteomes" id="UP001291926">
    <property type="component" value="Unassembled WGS sequence"/>
</dbReference>
<dbReference type="EMBL" id="JAYDYQ010002686">
    <property type="protein sequence ID" value="KAK4480117.1"/>
    <property type="molecule type" value="Genomic_DNA"/>
</dbReference>
<gene>
    <name evidence="1" type="ORF">RD792_013174</name>
</gene>
<name>A0ABR0CSR5_9LAMI</name>
<evidence type="ECO:0000313" key="1">
    <source>
        <dbReference type="EMBL" id="KAK4480117.1"/>
    </source>
</evidence>
<reference evidence="1 2" key="1">
    <citation type="journal article" date="2023" name="bioRxiv">
        <title>Genome report: Whole genome sequence and annotation of Penstemon davidsonii.</title>
        <authorList>
            <person name="Ostevik K.L."/>
            <person name="Alabady M."/>
            <person name="Zhang M."/>
            <person name="Rausher M.D."/>
        </authorList>
    </citation>
    <scope>NUCLEOTIDE SEQUENCE [LARGE SCALE GENOMIC DNA]</scope>
    <source>
        <strain evidence="1">DNT005</strain>
        <tissue evidence="1">Whole leaf</tissue>
    </source>
</reference>
<comment type="caution">
    <text evidence="1">The sequence shown here is derived from an EMBL/GenBank/DDBJ whole genome shotgun (WGS) entry which is preliminary data.</text>
</comment>
<protein>
    <submittedName>
        <fullName evidence="1">Uncharacterized protein</fullName>
    </submittedName>
</protein>
<organism evidence="1 2">
    <name type="scientific">Penstemon davidsonii</name>
    <dbReference type="NCBI Taxonomy" id="160366"/>
    <lineage>
        <taxon>Eukaryota</taxon>
        <taxon>Viridiplantae</taxon>
        <taxon>Streptophyta</taxon>
        <taxon>Embryophyta</taxon>
        <taxon>Tracheophyta</taxon>
        <taxon>Spermatophyta</taxon>
        <taxon>Magnoliopsida</taxon>
        <taxon>eudicotyledons</taxon>
        <taxon>Gunneridae</taxon>
        <taxon>Pentapetalae</taxon>
        <taxon>asterids</taxon>
        <taxon>lamiids</taxon>
        <taxon>Lamiales</taxon>
        <taxon>Plantaginaceae</taxon>
        <taxon>Cheloneae</taxon>
        <taxon>Penstemon</taxon>
    </lineage>
</organism>
<sequence>MSRVYDNWERLVEATLKRELLREIALCPSLSSSSSIDLSSPLDSLDHVTDRRKNSIRSEHVELDTTSSQEVFGSSSSSSTGAIAGRFARLLAAPVIALAHYRRRKPHKHFFDIPG</sequence>
<proteinExistence type="predicted"/>